<organism evidence="3">
    <name type="scientific">Hymenolepis diminuta</name>
    <name type="common">Rat tapeworm</name>
    <dbReference type="NCBI Taxonomy" id="6216"/>
    <lineage>
        <taxon>Eukaryota</taxon>
        <taxon>Metazoa</taxon>
        <taxon>Spiralia</taxon>
        <taxon>Lophotrochozoa</taxon>
        <taxon>Platyhelminthes</taxon>
        <taxon>Cestoda</taxon>
        <taxon>Eucestoda</taxon>
        <taxon>Cyclophyllidea</taxon>
        <taxon>Hymenolepididae</taxon>
        <taxon>Hymenolepis</taxon>
    </lineage>
</organism>
<accession>A0A0R3S7J0</accession>
<reference evidence="3" key="1">
    <citation type="submission" date="2017-02" db="UniProtKB">
        <authorList>
            <consortium name="WormBaseParasite"/>
        </authorList>
    </citation>
    <scope>IDENTIFICATION</scope>
</reference>
<evidence type="ECO:0000313" key="2">
    <source>
        <dbReference type="Proteomes" id="UP000274504"/>
    </source>
</evidence>
<dbReference type="WBParaSite" id="HDID_0000000101-mRNA-1">
    <property type="protein sequence ID" value="HDID_0000000101-mRNA-1"/>
    <property type="gene ID" value="HDID_0000000101"/>
</dbReference>
<dbReference type="AlphaFoldDB" id="A0A0R3S7J0"/>
<sequence>MGCPPAPLVDIHLLPPTTLGSFHDTVCRCGGQTVFHFDNLFDRTVAFMEKPLRTTLRIFLVELDSKLMSNTVLNAFCLEFRLWKPSQKISCDSLPPHCDWLMSVRPRQPPGGLQGGWKDKPMALSRLFEKGFSLFERPLFIRQLLFKRSLLKTQIVFIIWFGGLCPPQI</sequence>
<name>A0A0R3S7J0_HYMDI</name>
<evidence type="ECO:0000313" key="1">
    <source>
        <dbReference type="EMBL" id="VDL11008.1"/>
    </source>
</evidence>
<proteinExistence type="predicted"/>
<gene>
    <name evidence="1" type="ORF">HDID_LOCUS2</name>
</gene>
<dbReference type="Proteomes" id="UP000274504">
    <property type="component" value="Unassembled WGS sequence"/>
</dbReference>
<protein>
    <submittedName>
        <fullName evidence="1 3">Uncharacterized protein</fullName>
    </submittedName>
</protein>
<evidence type="ECO:0000313" key="3">
    <source>
        <dbReference type="WBParaSite" id="HDID_0000000101-mRNA-1"/>
    </source>
</evidence>
<reference evidence="1 2" key="2">
    <citation type="submission" date="2018-11" db="EMBL/GenBank/DDBJ databases">
        <authorList>
            <consortium name="Pathogen Informatics"/>
        </authorList>
    </citation>
    <scope>NUCLEOTIDE SEQUENCE [LARGE SCALE GENOMIC DNA]</scope>
</reference>
<dbReference type="EMBL" id="UYSG01000001">
    <property type="protein sequence ID" value="VDL11008.1"/>
    <property type="molecule type" value="Genomic_DNA"/>
</dbReference>